<reference evidence="2 3" key="1">
    <citation type="journal article" date="2014" name="Int. J. Syst. Evol. Microbiol.">
        <title>Carboxylicivirga gen. nov. in the family Marinilabiliaceae with two novel species, Carboxylicivirga mesophila sp. nov. and Carboxylicivirga taeanensis sp. nov., and reclassification of Cytophaga fermentans as Saccharicrinis fermentans gen. nov., comb. nov.</title>
        <authorList>
            <person name="Yang S.H."/>
            <person name="Seo H.S."/>
            <person name="Woo J.H."/>
            <person name="Oh H.M."/>
            <person name="Jang H."/>
            <person name="Lee J.H."/>
            <person name="Kim S.J."/>
            <person name="Kwon K.K."/>
        </authorList>
    </citation>
    <scope>NUCLEOTIDE SEQUENCE [LARGE SCALE GENOMIC DNA]</scope>
    <source>
        <strain evidence="2 3">JCM 18290</strain>
    </source>
</reference>
<name>A0ABS5KH65_9BACT</name>
<feature type="transmembrane region" description="Helical" evidence="1">
    <location>
        <begin position="66"/>
        <end position="84"/>
    </location>
</feature>
<keyword evidence="1" id="KW-0812">Transmembrane</keyword>
<keyword evidence="3" id="KW-1185">Reference proteome</keyword>
<evidence type="ECO:0000313" key="2">
    <source>
        <dbReference type="EMBL" id="MBS2214057.1"/>
    </source>
</evidence>
<comment type="caution">
    <text evidence="2">The sequence shown here is derived from an EMBL/GenBank/DDBJ whole genome shotgun (WGS) entry which is preliminary data.</text>
</comment>
<feature type="non-terminal residue" evidence="2">
    <location>
        <position position="1"/>
    </location>
</feature>
<dbReference type="EMBL" id="JAGUCN010000072">
    <property type="protein sequence ID" value="MBS2214057.1"/>
    <property type="molecule type" value="Genomic_DNA"/>
</dbReference>
<accession>A0ABS5KH65</accession>
<gene>
    <name evidence="2" type="ORF">KEM09_21815</name>
</gene>
<keyword evidence="1" id="KW-0472">Membrane</keyword>
<sequence length="90" mass="11019">VVRNRCEGHCKMIDKEKIPEQTYNELIDLLGYDKAEEFLNREHYNFRAIQMKILSESMKRRFGKRFWIYFWIIAVIIAVIYEILRANYII</sequence>
<evidence type="ECO:0000256" key="1">
    <source>
        <dbReference type="SAM" id="Phobius"/>
    </source>
</evidence>
<protein>
    <submittedName>
        <fullName evidence="2">Uncharacterized protein</fullName>
    </submittedName>
</protein>
<dbReference type="RefSeq" id="WP_212232083.1">
    <property type="nucleotide sequence ID" value="NZ_JAGUCN010000072.1"/>
</dbReference>
<dbReference type="Proteomes" id="UP000721861">
    <property type="component" value="Unassembled WGS sequence"/>
</dbReference>
<organism evidence="2 3">
    <name type="scientific">Carboxylicivirga mesophila</name>
    <dbReference type="NCBI Taxonomy" id="1166478"/>
    <lineage>
        <taxon>Bacteria</taxon>
        <taxon>Pseudomonadati</taxon>
        <taxon>Bacteroidota</taxon>
        <taxon>Bacteroidia</taxon>
        <taxon>Marinilabiliales</taxon>
        <taxon>Marinilabiliaceae</taxon>
        <taxon>Carboxylicivirga</taxon>
    </lineage>
</organism>
<keyword evidence="1" id="KW-1133">Transmembrane helix</keyword>
<proteinExistence type="predicted"/>
<evidence type="ECO:0000313" key="3">
    <source>
        <dbReference type="Proteomes" id="UP000721861"/>
    </source>
</evidence>